<evidence type="ECO:0000313" key="2">
    <source>
        <dbReference type="Proteomes" id="UP000807025"/>
    </source>
</evidence>
<organism evidence="1 2">
    <name type="scientific">Pleurotus eryngii</name>
    <name type="common">Boletus of the steppes</name>
    <dbReference type="NCBI Taxonomy" id="5323"/>
    <lineage>
        <taxon>Eukaryota</taxon>
        <taxon>Fungi</taxon>
        <taxon>Dikarya</taxon>
        <taxon>Basidiomycota</taxon>
        <taxon>Agaricomycotina</taxon>
        <taxon>Agaricomycetes</taxon>
        <taxon>Agaricomycetidae</taxon>
        <taxon>Agaricales</taxon>
        <taxon>Pleurotineae</taxon>
        <taxon>Pleurotaceae</taxon>
        <taxon>Pleurotus</taxon>
    </lineage>
</organism>
<proteinExistence type="predicted"/>
<name>A0A9P5ZIT5_PLEER</name>
<keyword evidence="2" id="KW-1185">Reference proteome</keyword>
<dbReference type="EMBL" id="MU154693">
    <property type="protein sequence ID" value="KAF9488853.1"/>
    <property type="molecule type" value="Genomic_DNA"/>
</dbReference>
<sequence>MVPGSCKLRVSIVAVKEGPSARPCSSCNRAARSLDASTSQDLGSWVRYGEHQGGEQPGVPYPLLYYAVSWKSLKAGVCLVSERGKALSRCGRGRELSKESSERQDISRTFRVISGA</sequence>
<dbReference type="AlphaFoldDB" id="A0A9P5ZIT5"/>
<protein>
    <submittedName>
        <fullName evidence="1">Uncharacterized protein</fullName>
    </submittedName>
</protein>
<accession>A0A9P5ZIT5</accession>
<gene>
    <name evidence="1" type="ORF">BDN71DRAFT_1512653</name>
</gene>
<comment type="caution">
    <text evidence="1">The sequence shown here is derived from an EMBL/GenBank/DDBJ whole genome shotgun (WGS) entry which is preliminary data.</text>
</comment>
<dbReference type="Proteomes" id="UP000807025">
    <property type="component" value="Unassembled WGS sequence"/>
</dbReference>
<evidence type="ECO:0000313" key="1">
    <source>
        <dbReference type="EMBL" id="KAF9488853.1"/>
    </source>
</evidence>
<reference evidence="1" key="1">
    <citation type="submission" date="2020-11" db="EMBL/GenBank/DDBJ databases">
        <authorList>
            <consortium name="DOE Joint Genome Institute"/>
            <person name="Ahrendt S."/>
            <person name="Riley R."/>
            <person name="Andreopoulos W."/>
            <person name="Labutti K."/>
            <person name="Pangilinan J."/>
            <person name="Ruiz-Duenas F.J."/>
            <person name="Barrasa J.M."/>
            <person name="Sanchez-Garcia M."/>
            <person name="Camarero S."/>
            <person name="Miyauchi S."/>
            <person name="Serrano A."/>
            <person name="Linde D."/>
            <person name="Babiker R."/>
            <person name="Drula E."/>
            <person name="Ayuso-Fernandez I."/>
            <person name="Pacheco R."/>
            <person name="Padilla G."/>
            <person name="Ferreira P."/>
            <person name="Barriuso J."/>
            <person name="Kellner H."/>
            <person name="Castanera R."/>
            <person name="Alfaro M."/>
            <person name="Ramirez L."/>
            <person name="Pisabarro A.G."/>
            <person name="Kuo A."/>
            <person name="Tritt A."/>
            <person name="Lipzen A."/>
            <person name="He G."/>
            <person name="Yan M."/>
            <person name="Ng V."/>
            <person name="Cullen D."/>
            <person name="Martin F."/>
            <person name="Rosso M.-N."/>
            <person name="Henrissat B."/>
            <person name="Hibbett D."/>
            <person name="Martinez A.T."/>
            <person name="Grigoriev I.V."/>
        </authorList>
    </citation>
    <scope>NUCLEOTIDE SEQUENCE</scope>
    <source>
        <strain evidence="1">ATCC 90797</strain>
    </source>
</reference>